<evidence type="ECO:0000313" key="2">
    <source>
        <dbReference type="EMBL" id="APH05657.1"/>
    </source>
</evidence>
<dbReference type="CDD" id="cd04301">
    <property type="entry name" value="NAT_SF"/>
    <property type="match status" value="1"/>
</dbReference>
<proteinExistence type="predicted"/>
<protein>
    <recommendedName>
        <fullName evidence="1">N-acetyltransferase domain-containing protein</fullName>
    </recommendedName>
</protein>
<reference evidence="2 3" key="1">
    <citation type="journal article" date="2016" name="Sci. Rep.">
        <title>Complete genome sequence and transcriptomic analysis of a novel marine strain Bacillus weihaiensis reveals the mechanism of brown algae degradation.</title>
        <authorList>
            <person name="Zhu Y."/>
            <person name="Chen P."/>
            <person name="Bao Y."/>
            <person name="Men Y."/>
            <person name="Zeng Y."/>
            <person name="Yang J."/>
            <person name="Sun J."/>
            <person name="Sun Y."/>
        </authorList>
    </citation>
    <scope>NUCLEOTIDE SEQUENCE [LARGE SCALE GENOMIC DNA]</scope>
    <source>
        <strain evidence="2 3">Alg07</strain>
    </source>
</reference>
<dbReference type="Gene3D" id="3.40.630.30">
    <property type="match status" value="1"/>
</dbReference>
<gene>
    <name evidence="2" type="ORF">A9C19_13355</name>
</gene>
<organism evidence="2 3">
    <name type="scientific">Bacillus weihaiensis</name>
    <dbReference type="NCBI Taxonomy" id="1547283"/>
    <lineage>
        <taxon>Bacteria</taxon>
        <taxon>Bacillati</taxon>
        <taxon>Bacillota</taxon>
        <taxon>Bacilli</taxon>
        <taxon>Bacillales</taxon>
        <taxon>Bacillaceae</taxon>
        <taxon>Bacillus</taxon>
    </lineage>
</organism>
<evidence type="ECO:0000259" key="1">
    <source>
        <dbReference type="PROSITE" id="PS51186"/>
    </source>
</evidence>
<dbReference type="InterPro" id="IPR000182">
    <property type="entry name" value="GNAT_dom"/>
</dbReference>
<dbReference type="Proteomes" id="UP000181936">
    <property type="component" value="Chromosome"/>
</dbReference>
<dbReference type="KEGG" id="bwh:A9C19_13355"/>
<sequence length="218" mass="25518">MIRWKLIKKEDQRLLQEFFCLYDSMFPIDVREPHEVFLRSFDLDSFLFLVGLEDGKIISFLTAHYLADVNSGFIVYLGTVPTQRNKGLGKRTLNKIEEMLNEESRSNGYSSFRALVLETERQEAVHSDEEKADCVRRNRFFSENGFKAEEMLHYVQPPLHKGQSPIPLEFFLKSKERITLDECKEIIKSLYREKYLLANEINSTILSDCMKDMGVIND</sequence>
<dbReference type="InterPro" id="IPR016181">
    <property type="entry name" value="Acyl_CoA_acyltransferase"/>
</dbReference>
<dbReference type="AlphaFoldDB" id="A0A1L3MTJ4"/>
<dbReference type="EMBL" id="CP016020">
    <property type="protein sequence ID" value="APH05657.1"/>
    <property type="molecule type" value="Genomic_DNA"/>
</dbReference>
<dbReference type="RefSeq" id="WP_072580450.1">
    <property type="nucleotide sequence ID" value="NZ_CP016020.1"/>
</dbReference>
<accession>A0A1L3MTJ4</accession>
<evidence type="ECO:0000313" key="3">
    <source>
        <dbReference type="Proteomes" id="UP000181936"/>
    </source>
</evidence>
<dbReference type="STRING" id="1547283.A9C19_13355"/>
<name>A0A1L3MTJ4_9BACI</name>
<keyword evidence="3" id="KW-1185">Reference proteome</keyword>
<feature type="domain" description="N-acetyltransferase" evidence="1">
    <location>
        <begin position="5"/>
        <end position="173"/>
    </location>
</feature>
<dbReference type="OrthoDB" id="2398454at2"/>
<dbReference type="Pfam" id="PF00583">
    <property type="entry name" value="Acetyltransf_1"/>
    <property type="match status" value="1"/>
</dbReference>
<dbReference type="PROSITE" id="PS51186">
    <property type="entry name" value="GNAT"/>
    <property type="match status" value="1"/>
</dbReference>
<dbReference type="GO" id="GO:0016747">
    <property type="term" value="F:acyltransferase activity, transferring groups other than amino-acyl groups"/>
    <property type="evidence" value="ECO:0007669"/>
    <property type="project" value="InterPro"/>
</dbReference>
<dbReference type="SUPFAM" id="SSF55729">
    <property type="entry name" value="Acyl-CoA N-acyltransferases (Nat)"/>
    <property type="match status" value="1"/>
</dbReference>